<keyword evidence="7 9" id="KW-0030">Aminoacyl-tRNA synthetase</keyword>
<dbReference type="Proteomes" id="UP000094256">
    <property type="component" value="Chromosome"/>
</dbReference>
<evidence type="ECO:0000256" key="3">
    <source>
        <dbReference type="ARBA" id="ARBA00022598"/>
    </source>
</evidence>
<evidence type="ECO:0000313" key="11">
    <source>
        <dbReference type="Proteomes" id="UP000094256"/>
    </source>
</evidence>
<dbReference type="GO" id="GO:0005524">
    <property type="term" value="F:ATP binding"/>
    <property type="evidence" value="ECO:0007669"/>
    <property type="project" value="UniProtKB-KW"/>
</dbReference>
<dbReference type="STRING" id="1560345.AWL63_18795"/>
<proteinExistence type="inferred from homology"/>
<dbReference type="FunFam" id="1.10.240.10:FF:000005">
    <property type="entry name" value="Tryptophan--tRNA ligase"/>
    <property type="match status" value="1"/>
</dbReference>
<dbReference type="GO" id="GO:0006436">
    <property type="term" value="P:tryptophanyl-tRNA aminoacylation"/>
    <property type="evidence" value="ECO:0007669"/>
    <property type="project" value="TreeGrafter"/>
</dbReference>
<name>A0A1B3ZE32_9SPHN</name>
<dbReference type="SUPFAM" id="SSF52374">
    <property type="entry name" value="Nucleotidylyl transferase"/>
    <property type="match status" value="1"/>
</dbReference>
<keyword evidence="6 9" id="KW-0648">Protein biosynthesis</keyword>
<organism evidence="10 11">
    <name type="scientific">Sphingomonas panacis</name>
    <dbReference type="NCBI Taxonomy" id="1560345"/>
    <lineage>
        <taxon>Bacteria</taxon>
        <taxon>Pseudomonadati</taxon>
        <taxon>Pseudomonadota</taxon>
        <taxon>Alphaproteobacteria</taxon>
        <taxon>Sphingomonadales</taxon>
        <taxon>Sphingomonadaceae</taxon>
        <taxon>Sphingomonas</taxon>
    </lineage>
</organism>
<accession>A0A1B3ZE32</accession>
<dbReference type="AlphaFoldDB" id="A0A1B3ZE32"/>
<dbReference type="InterPro" id="IPR002305">
    <property type="entry name" value="aa-tRNA-synth_Ic"/>
</dbReference>
<dbReference type="Pfam" id="PF00579">
    <property type="entry name" value="tRNA-synt_1b"/>
    <property type="match status" value="1"/>
</dbReference>
<evidence type="ECO:0000256" key="9">
    <source>
        <dbReference type="RuleBase" id="RU363036"/>
    </source>
</evidence>
<evidence type="ECO:0000256" key="8">
    <source>
        <dbReference type="ARBA" id="ARBA00049929"/>
    </source>
</evidence>
<keyword evidence="5 9" id="KW-0067">ATP-binding</keyword>
<dbReference type="PANTHER" id="PTHR10055:SF1">
    <property type="entry name" value="TRYPTOPHAN--TRNA LIGASE, CYTOPLASMIC"/>
    <property type="match status" value="1"/>
</dbReference>
<evidence type="ECO:0000256" key="1">
    <source>
        <dbReference type="ARBA" id="ARBA00005594"/>
    </source>
</evidence>
<reference evidence="10 11" key="1">
    <citation type="submission" date="2016-01" db="EMBL/GenBank/DDBJ databases">
        <title>Complete genome and mega plasmid sequence of Sphingomonas panacis DCY99 elicits systemic resistance in rice to Xanthomonas oryzae.</title>
        <authorList>
            <person name="Kim Y.J."/>
            <person name="Yang D.C."/>
            <person name="Sing P."/>
        </authorList>
    </citation>
    <scope>NUCLEOTIDE SEQUENCE [LARGE SCALE GENOMIC DNA]</scope>
    <source>
        <strain evidence="10 11">DCY99</strain>
    </source>
</reference>
<comment type="catalytic activity">
    <reaction evidence="8">
        <text>tRNA(Trp) + L-tryptophan + ATP = L-tryptophyl-tRNA(Trp) + AMP + diphosphate + H(+)</text>
        <dbReference type="Rhea" id="RHEA:24080"/>
        <dbReference type="Rhea" id="RHEA-COMP:9671"/>
        <dbReference type="Rhea" id="RHEA-COMP:9705"/>
        <dbReference type="ChEBI" id="CHEBI:15378"/>
        <dbReference type="ChEBI" id="CHEBI:30616"/>
        <dbReference type="ChEBI" id="CHEBI:33019"/>
        <dbReference type="ChEBI" id="CHEBI:57912"/>
        <dbReference type="ChEBI" id="CHEBI:78442"/>
        <dbReference type="ChEBI" id="CHEBI:78535"/>
        <dbReference type="ChEBI" id="CHEBI:456215"/>
        <dbReference type="EC" id="6.1.1.2"/>
    </reaction>
</comment>
<dbReference type="GO" id="GO:0005737">
    <property type="term" value="C:cytoplasm"/>
    <property type="evidence" value="ECO:0007669"/>
    <property type="project" value="TreeGrafter"/>
</dbReference>
<evidence type="ECO:0000256" key="6">
    <source>
        <dbReference type="ARBA" id="ARBA00022917"/>
    </source>
</evidence>
<dbReference type="EC" id="6.1.1.2" evidence="2"/>
<gene>
    <name evidence="10" type="ORF">AWL63_18795</name>
</gene>
<protein>
    <recommendedName>
        <fullName evidence="2">tryptophan--tRNA ligase</fullName>
        <ecNumber evidence="2">6.1.1.2</ecNumber>
    </recommendedName>
</protein>
<dbReference type="KEGG" id="span:AWL63_18795"/>
<keyword evidence="11" id="KW-1185">Reference proteome</keyword>
<evidence type="ECO:0000313" key="10">
    <source>
        <dbReference type="EMBL" id="AOH85682.1"/>
    </source>
</evidence>
<dbReference type="GO" id="GO:0004830">
    <property type="term" value="F:tryptophan-tRNA ligase activity"/>
    <property type="evidence" value="ECO:0007669"/>
    <property type="project" value="UniProtKB-EC"/>
</dbReference>
<evidence type="ECO:0000256" key="7">
    <source>
        <dbReference type="ARBA" id="ARBA00023146"/>
    </source>
</evidence>
<dbReference type="RefSeq" id="WP_069206217.1">
    <property type="nucleotide sequence ID" value="NZ_CP014168.1"/>
</dbReference>
<dbReference type="PANTHER" id="PTHR10055">
    <property type="entry name" value="TRYPTOPHANYL-TRNA SYNTHETASE"/>
    <property type="match status" value="1"/>
</dbReference>
<evidence type="ECO:0000256" key="2">
    <source>
        <dbReference type="ARBA" id="ARBA00013161"/>
    </source>
</evidence>
<dbReference type="EMBL" id="CP014168">
    <property type="protein sequence ID" value="AOH85682.1"/>
    <property type="molecule type" value="Genomic_DNA"/>
</dbReference>
<keyword evidence="4 9" id="KW-0547">Nucleotide-binding</keyword>
<keyword evidence="3 9" id="KW-0436">Ligase</keyword>
<comment type="similarity">
    <text evidence="1 9">Belongs to the class-I aminoacyl-tRNA synthetase family.</text>
</comment>
<dbReference type="Gene3D" id="1.10.240.10">
    <property type="entry name" value="Tyrosyl-Transfer RNA Synthetase"/>
    <property type="match status" value="1"/>
</dbReference>
<sequence>MDGKAKMSKSQGNTIPLSASDTEIAAAVQRMYTDPNHLRASDPGRVEGNVVFTYLDAFDPDVEAIGELKADYQRGGLGDMVLKRRLTGILQGIVAPIREWRAELSARPDMMMDILRAGAKTGRQVTEQTKVEIIEGLDLFRL</sequence>
<evidence type="ECO:0000256" key="5">
    <source>
        <dbReference type="ARBA" id="ARBA00022840"/>
    </source>
</evidence>
<evidence type="ECO:0000256" key="4">
    <source>
        <dbReference type="ARBA" id="ARBA00022741"/>
    </source>
</evidence>